<evidence type="ECO:0000313" key="28">
    <source>
        <dbReference type="EMBL" id="KAK1803057.1"/>
    </source>
</evidence>
<dbReference type="InterPro" id="IPR004000">
    <property type="entry name" value="Actin"/>
</dbReference>
<evidence type="ECO:0000259" key="27">
    <source>
        <dbReference type="Pfam" id="PF03177"/>
    </source>
</evidence>
<feature type="region of interest" description="Disordered" evidence="26">
    <location>
        <begin position="185"/>
        <end position="209"/>
    </location>
</feature>
<comment type="similarity">
    <text evidence="4">Belongs to the nucleoporin Nup133 family.</text>
</comment>
<keyword evidence="17" id="KW-0906">Nuclear pore complex</keyword>
<evidence type="ECO:0000256" key="21">
    <source>
        <dbReference type="ARBA" id="ARBA00038582"/>
    </source>
</evidence>
<dbReference type="PROSITE" id="PS01132">
    <property type="entry name" value="ACTINS_ACT_LIKE"/>
    <property type="match status" value="1"/>
</dbReference>
<evidence type="ECO:0000256" key="14">
    <source>
        <dbReference type="ARBA" id="ARBA00022927"/>
    </source>
</evidence>
<dbReference type="GO" id="GO:0017056">
    <property type="term" value="F:structural constituent of nuclear pore"/>
    <property type="evidence" value="ECO:0007669"/>
    <property type="project" value="InterPro"/>
</dbReference>
<evidence type="ECO:0000256" key="15">
    <source>
        <dbReference type="ARBA" id="ARBA00023010"/>
    </source>
</evidence>
<dbReference type="InterPro" id="IPR007187">
    <property type="entry name" value="Nucleoporin_Nup133/Nup155_C"/>
</dbReference>
<dbReference type="GO" id="GO:0000972">
    <property type="term" value="P:transcription-dependent tethering of RNA polymerase II gene DNA at nuclear periphery"/>
    <property type="evidence" value="ECO:0007669"/>
    <property type="project" value="TreeGrafter"/>
</dbReference>
<dbReference type="GO" id="GO:0048731">
    <property type="term" value="P:system development"/>
    <property type="evidence" value="ECO:0007669"/>
    <property type="project" value="UniProtKB-ARBA"/>
</dbReference>
<evidence type="ECO:0000256" key="3">
    <source>
        <dbReference type="ARBA" id="ARBA00004629"/>
    </source>
</evidence>
<keyword evidence="7" id="KW-0158">Chromosome</keyword>
<dbReference type="FunFam" id="3.30.420.40:FF:000131">
    <property type="entry name" value="Actin, alpha skeletal muscle"/>
    <property type="match status" value="1"/>
</dbReference>
<keyword evidence="8" id="KW-0488">Methylation</keyword>
<dbReference type="Pfam" id="PF03177">
    <property type="entry name" value="Nucleoporin_C"/>
    <property type="match status" value="1"/>
</dbReference>
<evidence type="ECO:0000256" key="22">
    <source>
        <dbReference type="ARBA" id="ARBA00055775"/>
    </source>
</evidence>
<accession>A0AAD9E5M1</accession>
<evidence type="ECO:0000256" key="11">
    <source>
        <dbReference type="ARBA" id="ARBA00022816"/>
    </source>
</evidence>
<dbReference type="PROSITE" id="PS00432">
    <property type="entry name" value="ACTINS_2"/>
    <property type="match status" value="1"/>
</dbReference>
<dbReference type="PANTHER" id="PTHR13405:SF11">
    <property type="entry name" value="NUCLEAR PORE COMPLEX PROTEIN NUP133"/>
    <property type="match status" value="1"/>
</dbReference>
<evidence type="ECO:0000256" key="7">
    <source>
        <dbReference type="ARBA" id="ARBA00022454"/>
    </source>
</evidence>
<comment type="caution">
    <text evidence="28">The sequence shown here is derived from an EMBL/GenBank/DDBJ whole genome shotgun (WGS) entry which is preliminary data.</text>
</comment>
<feature type="region of interest" description="Disordered" evidence="26">
    <location>
        <begin position="711"/>
        <end position="732"/>
    </location>
</feature>
<evidence type="ECO:0000256" key="5">
    <source>
        <dbReference type="ARBA" id="ARBA00006752"/>
    </source>
</evidence>
<keyword evidence="16" id="KW-0558">Oxidation</keyword>
<dbReference type="FunFam" id="3.30.420.40:FF:000058">
    <property type="entry name" value="Putative actin-related protein 5"/>
    <property type="match status" value="1"/>
</dbReference>
<protein>
    <recommendedName>
        <fullName evidence="24">Nuclear pore complex protein Nup133</fullName>
    </recommendedName>
</protein>
<evidence type="ECO:0000256" key="19">
    <source>
        <dbReference type="ARBA" id="ARBA00023242"/>
    </source>
</evidence>
<dbReference type="InterPro" id="IPR004001">
    <property type="entry name" value="Actin_CS"/>
</dbReference>
<feature type="region of interest" description="Disordered" evidence="26">
    <location>
        <begin position="83"/>
        <end position="168"/>
    </location>
</feature>
<dbReference type="Pfam" id="PF00022">
    <property type="entry name" value="Actin"/>
    <property type="match status" value="1"/>
</dbReference>
<dbReference type="FunFam" id="1.20.58.1380:FF:000001">
    <property type="entry name" value="Nuclear pore complex protein Nup133"/>
    <property type="match status" value="1"/>
</dbReference>
<evidence type="ECO:0000256" key="12">
    <source>
        <dbReference type="ARBA" id="ARBA00022838"/>
    </source>
</evidence>
<dbReference type="GO" id="GO:0005856">
    <property type="term" value="C:cytoskeleton"/>
    <property type="evidence" value="ECO:0007669"/>
    <property type="project" value="UniProtKB-SubCell"/>
</dbReference>
<dbReference type="FunFam" id="3.90.640.10:FF:000047">
    <property type="entry name" value="Actin, alpha skeletal muscle"/>
    <property type="match status" value="1"/>
</dbReference>
<keyword evidence="11" id="KW-0509">mRNA transport</keyword>
<feature type="domain" description="Nucleoporin Nup133/Nup155-like C-terminal" evidence="27">
    <location>
        <begin position="1045"/>
        <end position="1242"/>
    </location>
</feature>
<evidence type="ECO:0000256" key="13">
    <source>
        <dbReference type="ARBA" id="ARBA00022840"/>
    </source>
</evidence>
<dbReference type="SUPFAM" id="SSF117289">
    <property type="entry name" value="Nucleoporin domain"/>
    <property type="match status" value="1"/>
</dbReference>
<evidence type="ECO:0000256" key="16">
    <source>
        <dbReference type="ARBA" id="ARBA00023097"/>
    </source>
</evidence>
<evidence type="ECO:0000256" key="6">
    <source>
        <dbReference type="ARBA" id="ARBA00022448"/>
    </source>
</evidence>
<comment type="similarity">
    <text evidence="5 25">Belongs to the actin family.</text>
</comment>
<dbReference type="SUPFAM" id="SSF53067">
    <property type="entry name" value="Actin-like ATPase domain"/>
    <property type="match status" value="2"/>
</dbReference>
<keyword evidence="9" id="KW-0963">Cytoplasm</keyword>
<dbReference type="GO" id="GO:0031080">
    <property type="term" value="C:nuclear pore outer ring"/>
    <property type="evidence" value="ECO:0007669"/>
    <property type="project" value="TreeGrafter"/>
</dbReference>
<evidence type="ECO:0000256" key="26">
    <source>
        <dbReference type="SAM" id="MobiDB-lite"/>
    </source>
</evidence>
<name>A0AAD9E5M1_9TELE</name>
<dbReference type="Proteomes" id="UP001239994">
    <property type="component" value="Unassembled WGS sequence"/>
</dbReference>
<evidence type="ECO:0000313" key="29">
    <source>
        <dbReference type="Proteomes" id="UP001239994"/>
    </source>
</evidence>
<keyword evidence="18" id="KW-0206">Cytoskeleton</keyword>
<keyword evidence="29" id="KW-1185">Reference proteome</keyword>
<dbReference type="Gene3D" id="1.25.40.700">
    <property type="match status" value="1"/>
</dbReference>
<organism evidence="28 29">
    <name type="scientific">Electrophorus voltai</name>
    <dbReference type="NCBI Taxonomy" id="2609070"/>
    <lineage>
        <taxon>Eukaryota</taxon>
        <taxon>Metazoa</taxon>
        <taxon>Chordata</taxon>
        <taxon>Craniata</taxon>
        <taxon>Vertebrata</taxon>
        <taxon>Euteleostomi</taxon>
        <taxon>Actinopterygii</taxon>
        <taxon>Neopterygii</taxon>
        <taxon>Teleostei</taxon>
        <taxon>Ostariophysi</taxon>
        <taxon>Gymnotiformes</taxon>
        <taxon>Gymnotoidei</taxon>
        <taxon>Gymnotidae</taxon>
        <taxon>Electrophorus</taxon>
    </lineage>
</organism>
<dbReference type="CDD" id="cd10224">
    <property type="entry name" value="ASKHA_NBD_actin"/>
    <property type="match status" value="1"/>
</dbReference>
<dbReference type="GO" id="GO:0006606">
    <property type="term" value="P:protein import into nucleus"/>
    <property type="evidence" value="ECO:0007669"/>
    <property type="project" value="TreeGrafter"/>
</dbReference>
<dbReference type="InterPro" id="IPR015943">
    <property type="entry name" value="WD40/YVTN_repeat-like_dom_sf"/>
</dbReference>
<dbReference type="SMART" id="SM00268">
    <property type="entry name" value="ACTIN"/>
    <property type="match status" value="1"/>
</dbReference>
<feature type="compositionally biased region" description="Low complexity" evidence="26">
    <location>
        <begin position="189"/>
        <end position="204"/>
    </location>
</feature>
<dbReference type="FunFam" id="3.30.420.40:FF:000291">
    <property type="entry name" value="Actin, alpha skeletal muscle"/>
    <property type="match status" value="1"/>
</dbReference>
<evidence type="ECO:0000256" key="24">
    <source>
        <dbReference type="ARBA" id="ARBA00068592"/>
    </source>
</evidence>
<dbReference type="Gene3D" id="2.130.10.10">
    <property type="entry name" value="YVTN repeat-like/Quinoprotein amine dehydrogenase"/>
    <property type="match status" value="1"/>
</dbReference>
<comment type="subcellular location">
    <subcellularLocation>
        <location evidence="3">Chromosome</location>
        <location evidence="3">Centromere</location>
        <location evidence="3">Kinetochore</location>
    </subcellularLocation>
    <subcellularLocation>
        <location evidence="1">Cytoplasm</location>
        <location evidence="1">Cytoskeleton</location>
    </subcellularLocation>
    <subcellularLocation>
        <location evidence="2">Nucleus</location>
        <location evidence="2">Nuclear pore complex</location>
    </subcellularLocation>
</comment>
<dbReference type="GO" id="GO:0048513">
    <property type="term" value="P:animal organ development"/>
    <property type="evidence" value="ECO:0007669"/>
    <property type="project" value="UniProtKB-ARBA"/>
</dbReference>
<dbReference type="InterPro" id="IPR020902">
    <property type="entry name" value="Actin/actin-like_CS"/>
</dbReference>
<dbReference type="PROSITE" id="PS00406">
    <property type="entry name" value="ACTINS_1"/>
    <property type="match status" value="1"/>
</dbReference>
<dbReference type="Gene3D" id="3.30.420.40">
    <property type="match status" value="2"/>
</dbReference>
<dbReference type="GO" id="GO:0005524">
    <property type="term" value="F:ATP binding"/>
    <property type="evidence" value="ECO:0007669"/>
    <property type="project" value="UniProtKB-KW"/>
</dbReference>
<evidence type="ECO:0000256" key="9">
    <source>
        <dbReference type="ARBA" id="ARBA00022490"/>
    </source>
</evidence>
<evidence type="ECO:0000256" key="8">
    <source>
        <dbReference type="ARBA" id="ARBA00022481"/>
    </source>
</evidence>
<evidence type="ECO:0000256" key="2">
    <source>
        <dbReference type="ARBA" id="ARBA00004567"/>
    </source>
</evidence>
<evidence type="ECO:0000256" key="20">
    <source>
        <dbReference type="ARBA" id="ARBA00023328"/>
    </source>
</evidence>
<dbReference type="InterPro" id="IPR037624">
    <property type="entry name" value="Nup133-like"/>
</dbReference>
<sequence>SVTQLKPLAGAFPCHPRGTGLFRGGRTARRVQTTIRGAFSSKPMHNRAAEQRYRNTSTPSRAVRHAGAAPVPFDSVRSLTVGSSAARGLPPAPMPSSHHRGRSTGDVHRAHTAAAGDGETNDTSANRSGEVRQWCGPVPLPTRRFRSRRQSPAEERSQTGKVSHGKLTATFPHTRLTGSAQCFRREAPRAPGAGRRPGPRAGRVLARRRRRFPRAGLPCPRGGYRAHARHLAVMSSLCVLTSPALSLLQQQRDSVAGPELCDGGLGPFRRPDVRVDSAREGDGGPRDGGRWRVFLDDQISVKIEECGWAWLVCGERLIIWKICQTPVAKLSVCKDLQLAPSKCTYTADLVYISSSGPLQSASVQAVCVLAVSPEGLARFWPSLSHEGVYTEMPVDLGGHLCNHVTAVRGGSFVVSSYRGHLLRVFADGSGRISQRPVQQGQGMLSGLGRRVSSLFGIRGPPPDTSVHSVLWAPHAGYLYTLSTCGLWKWEVMEHTEVQVLSWSMACPLLADSIADAIWGSETNYAEMKGGVSVAYLDMQLSRADSGLIVIVVFGFLSAGLVVLAAAWHPADTPCLAYFCLVTFPDTVAPATDELSVEVTKYNPPFQIRRYFSRTQSEEELHKTRLVLPQATSPAAYLYNEELVFACTTGTGRGGLPEEKLTFTSPGDRIRGAGVCANLPVFFSQNNGLVAVVARDSASILPETMEESLCTSVAGPGPEGTPLETPPKTDTVAPEDKTKLLKQAFLQFCRHDLISAQTMTNELFPNDGGEAGAEGELDTVVTLIDLDLVDDYPASDPRWAESVPDESAGLALTSLILLHQLEDKMKAHHCFMDFLLQTGLLDRLSSVTVRSSPMATRLLLCEHAEKLAAAVVLKNHHGKRAELLNGTILAALRNSGTPVPASLTPADVFFREVSQISSIFECLLDEEEAWLKESPPGSEKWAEVVINVNNIIKDMLQTAVQYRETKASLYRAAENTAPEPEYIPWTASGGVGGVRTVIARQHEVILRVVYPHADSSLRNTINEQLVALLDSLLGGYVAQLTSLRRPGQQERYDALEMEYTQRRSELLMPLLELGQYQWVAALAEKYCDFDILVQLCEQTENQSRLQHYMTKFADQNFADFLFRWYMEKGKRGKLLSQPITQHQQLASFLQAHEHLSWLHHIHIQDLQSAHHTLYNQANMETRYFVKKKTLLALSKLTVLASDTPEPVQKKQLRDIVEQERFLLHQETLPKQLLEEKQQNPDTLPVLSAHNLIHLYICDDNRGANEYDFKKALDLLEYIDEEDAVDIEALKCEIFSQALKKDWRENWSASDGSDDPLEAAKDSIFIRVLEKLIQEGVPLQTYLPDVKDLLQMEELEFLKSKPFFEFLLRANYEHYLQERERDAFPHHVRLFLESIKMCDDEETTALVCDNGSGLVKAGFAGDDAPRAVFPSIVGRPRHQGVMVGMGQKDSYVGDEAQSKRGILTLKYPIEHGIITNWDDMEKIWHHTFYNELRVAPEEHPTLLTEAPLNPKANREKMTQIMFETFNVPAMYVAIQAVLSLYASGRTTGIVLDSGDGVTHNVPIYEGYALPHAIMRLDLAGRDLTDYLMKILTERGYSFVTTAEREIVRDIKEKLCYVALDFENEMATAASSSSLEKSYELPDGQVITIGNERFRCPETLFQPSFIGMESAGIHETAYNSIMKCDIDIRKDLYANNVLSGGTTMYPGIADRMQKEITALAPSTMKIKIIAPPERKYSVWIGGSILASLSTFQQMWITKQEYDEAGPSIVHRKCF</sequence>
<feature type="non-terminal residue" evidence="28">
    <location>
        <position position="1"/>
    </location>
</feature>
<dbReference type="PRINTS" id="PR00190">
    <property type="entry name" value="ACTIN"/>
</dbReference>
<evidence type="ECO:0000256" key="25">
    <source>
        <dbReference type="RuleBase" id="RU000487"/>
    </source>
</evidence>
<keyword evidence="12" id="KW-0995">Kinetochore</keyword>
<evidence type="ECO:0000256" key="23">
    <source>
        <dbReference type="ARBA" id="ARBA00061981"/>
    </source>
</evidence>
<dbReference type="FunFam" id="2.130.10.10:FF:000238">
    <property type="entry name" value="Nuclear pore complex protein Nup133"/>
    <property type="match status" value="1"/>
</dbReference>
<dbReference type="EMBL" id="JAROKS010000006">
    <property type="protein sequence ID" value="KAK1803057.1"/>
    <property type="molecule type" value="Genomic_DNA"/>
</dbReference>
<keyword evidence="10" id="KW-0547">Nucleotide-binding</keyword>
<evidence type="ECO:0000256" key="18">
    <source>
        <dbReference type="ARBA" id="ARBA00023212"/>
    </source>
</evidence>
<evidence type="ECO:0000256" key="4">
    <source>
        <dbReference type="ARBA" id="ARBA00005569"/>
    </source>
</evidence>
<dbReference type="InterPro" id="IPR043129">
    <property type="entry name" value="ATPase_NBD"/>
</dbReference>
<dbReference type="Gene3D" id="1.20.58.1380">
    <property type="match status" value="1"/>
</dbReference>
<evidence type="ECO:0000256" key="10">
    <source>
        <dbReference type="ARBA" id="ARBA00022741"/>
    </source>
</evidence>
<dbReference type="PANTHER" id="PTHR13405">
    <property type="entry name" value="NUCLEAR PORE COMPLEX PROTEIN NUP133"/>
    <property type="match status" value="1"/>
</dbReference>
<comment type="function">
    <text evidence="22">Involved in poly(A)+ RNA transport. Involved in nephrogenesis.</text>
</comment>
<dbReference type="GO" id="GO:0000776">
    <property type="term" value="C:kinetochore"/>
    <property type="evidence" value="ECO:0007669"/>
    <property type="project" value="UniProtKB-KW"/>
</dbReference>
<keyword evidence="20" id="KW-0137">Centromere</keyword>
<gene>
    <name evidence="28" type="ORF">P4O66_021595</name>
</gene>
<keyword evidence="14" id="KW-0653">Protein transport</keyword>
<reference evidence="28" key="1">
    <citation type="submission" date="2023-03" db="EMBL/GenBank/DDBJ databases">
        <title>Electrophorus voltai genome.</title>
        <authorList>
            <person name="Bian C."/>
        </authorList>
    </citation>
    <scope>NUCLEOTIDE SEQUENCE</scope>
    <source>
        <strain evidence="28">CB-2022</strain>
        <tissue evidence="28">Muscle</tissue>
    </source>
</reference>
<evidence type="ECO:0000256" key="1">
    <source>
        <dbReference type="ARBA" id="ARBA00004245"/>
    </source>
</evidence>
<evidence type="ECO:0000256" key="17">
    <source>
        <dbReference type="ARBA" id="ARBA00023132"/>
    </source>
</evidence>
<dbReference type="Gene3D" id="3.90.640.10">
    <property type="entry name" value="Actin, Chain A, domain 4"/>
    <property type="match status" value="1"/>
</dbReference>
<dbReference type="GO" id="GO:0016973">
    <property type="term" value="P:poly(A)+ mRNA export from nucleus"/>
    <property type="evidence" value="ECO:0007669"/>
    <property type="project" value="TreeGrafter"/>
</dbReference>
<proteinExistence type="inferred from homology"/>
<keyword evidence="15" id="KW-0811">Translocation</keyword>
<keyword evidence="6" id="KW-0813">Transport</keyword>
<keyword evidence="19" id="KW-0539">Nucleus</keyword>
<comment type="subunit">
    <text evidence="23">Forms part of the Nup160 subcomplex in the nuclear pore which is composed of NUP160, NUP133, NUP107 and Nup96. This complex plays a role in RNA export and in tethering Nup98 and NUP153 to the nucleus.</text>
</comment>
<keyword evidence="13" id="KW-0067">ATP-binding</keyword>
<comment type="subunit">
    <text evidence="21">Polymerization of globular actin (G-actin) leads to a structural filament (F-actin) in the form of a two-stranded helix. Each actin can bind to 4 others.</text>
</comment>
<dbReference type="FunFam" id="1.25.40.700:FF:000001">
    <property type="entry name" value="Nuclear pore complex protein"/>
    <property type="match status" value="1"/>
</dbReference>